<sequence length="265" mass="28197">MSDTLVGYYPASPSSPSIINLTGFSTNLTNLEASVAIDGSSFGTYAVVEVDSRNRAMILPNEGVAVTSATKVRVRVKESSTLAAGPAMEFGLTSQSLSVGDYYQGGVVAYVFASGDPGFITGQVHGLIAAKSDISTSKIAWSNSTTTIVGTEGGIGRGLINTDKIVTSLGGSAGSYAAGMTRAYRGGGYSDWFLPTRDELWKLRINYNLIGNFATPATSYYWSSTEELVFRVPVYTGDTVYANDMIAGNLFLKTDTHLVRAVRYF</sequence>
<protein>
    <recommendedName>
        <fullName evidence="2">DUF1566 domain-containing protein</fullName>
    </recommendedName>
</protein>
<gene>
    <name evidence="1" type="ORF">SDC9_124535</name>
</gene>
<organism evidence="1">
    <name type="scientific">bioreactor metagenome</name>
    <dbReference type="NCBI Taxonomy" id="1076179"/>
    <lineage>
        <taxon>unclassified sequences</taxon>
        <taxon>metagenomes</taxon>
        <taxon>ecological metagenomes</taxon>
    </lineage>
</organism>
<reference evidence="1" key="1">
    <citation type="submission" date="2019-08" db="EMBL/GenBank/DDBJ databases">
        <authorList>
            <person name="Kucharzyk K."/>
            <person name="Murdoch R.W."/>
            <person name="Higgins S."/>
            <person name="Loffler F."/>
        </authorList>
    </citation>
    <scope>NUCLEOTIDE SEQUENCE</scope>
</reference>
<name>A0A645CKS3_9ZZZZ</name>
<comment type="caution">
    <text evidence="1">The sequence shown here is derived from an EMBL/GenBank/DDBJ whole genome shotgun (WGS) entry which is preliminary data.</text>
</comment>
<proteinExistence type="predicted"/>
<dbReference type="EMBL" id="VSSQ01028005">
    <property type="protein sequence ID" value="MPM77529.1"/>
    <property type="molecule type" value="Genomic_DNA"/>
</dbReference>
<evidence type="ECO:0000313" key="1">
    <source>
        <dbReference type="EMBL" id="MPM77529.1"/>
    </source>
</evidence>
<accession>A0A645CKS3</accession>
<evidence type="ECO:0008006" key="2">
    <source>
        <dbReference type="Google" id="ProtNLM"/>
    </source>
</evidence>
<dbReference type="AlphaFoldDB" id="A0A645CKS3"/>